<protein>
    <recommendedName>
        <fullName evidence="3">Ricin B lectin domain-containing protein</fullName>
    </recommendedName>
</protein>
<organism evidence="1 2">
    <name type="scientific">Anaerobacillus alkalilacustris</name>
    <dbReference type="NCBI Taxonomy" id="393763"/>
    <lineage>
        <taxon>Bacteria</taxon>
        <taxon>Bacillati</taxon>
        <taxon>Bacillota</taxon>
        <taxon>Bacilli</taxon>
        <taxon>Bacillales</taxon>
        <taxon>Bacillaceae</taxon>
        <taxon>Anaerobacillus</taxon>
    </lineage>
</organism>
<evidence type="ECO:0000313" key="1">
    <source>
        <dbReference type="EMBL" id="OIJ17046.1"/>
    </source>
</evidence>
<keyword evidence="2" id="KW-1185">Reference proteome</keyword>
<dbReference type="InterPro" id="IPR035992">
    <property type="entry name" value="Ricin_B-like_lectins"/>
</dbReference>
<dbReference type="Gene3D" id="2.80.10.50">
    <property type="match status" value="1"/>
</dbReference>
<accession>A0A1S2LXG7</accession>
<dbReference type="CDD" id="cd00161">
    <property type="entry name" value="beta-trefoil_Ricin-like"/>
    <property type="match status" value="1"/>
</dbReference>
<dbReference type="OrthoDB" id="9796191at2"/>
<reference evidence="1 2" key="1">
    <citation type="submission" date="2016-10" db="EMBL/GenBank/DDBJ databases">
        <title>Draft genome sequences of four alkaliphilic bacteria belonging to the Anaerobacillus genus.</title>
        <authorList>
            <person name="Bassil N.M."/>
            <person name="Lloyd J.R."/>
        </authorList>
    </citation>
    <scope>NUCLEOTIDE SEQUENCE [LARGE SCALE GENOMIC DNA]</scope>
    <source>
        <strain evidence="1 2">DSM 18345</strain>
    </source>
</reference>
<proteinExistence type="predicted"/>
<dbReference type="EMBL" id="MLQR01000001">
    <property type="protein sequence ID" value="OIJ17046.1"/>
    <property type="molecule type" value="Genomic_DNA"/>
</dbReference>
<dbReference type="RefSeq" id="WP_071307775.1">
    <property type="nucleotide sequence ID" value="NZ_MLQR01000001.1"/>
</dbReference>
<dbReference type="Proteomes" id="UP000179524">
    <property type="component" value="Unassembled WGS sequence"/>
</dbReference>
<comment type="caution">
    <text evidence="1">The sequence shown here is derived from an EMBL/GenBank/DDBJ whole genome shotgun (WGS) entry which is preliminary data.</text>
</comment>
<evidence type="ECO:0008006" key="3">
    <source>
        <dbReference type="Google" id="ProtNLM"/>
    </source>
</evidence>
<dbReference type="SUPFAM" id="SSF50370">
    <property type="entry name" value="Ricin B-like lectins"/>
    <property type="match status" value="1"/>
</dbReference>
<dbReference type="AlphaFoldDB" id="A0A1S2LXG7"/>
<name>A0A1S2LXG7_9BACI</name>
<evidence type="ECO:0000313" key="2">
    <source>
        <dbReference type="Proteomes" id="UP000179524"/>
    </source>
</evidence>
<sequence>MHSFEPPFYYQCPYCNGTSYYGDTRNYTLNPYQSYPFQTYPTYQNNSYNRQNFYYRESTISLQNTAKTQWEGHYLDIDGNSGEVILWPRLGSGAYWKLTDHGDNIVSLQNTAKTQWEGHYLDIDGNSGEVILWPRLGSGGYWKITDHDDGRVSLQNTAKTKWEGYYLDLDGNTGEVILWPRLGSGGYWKVTRANGPTNGPDCSVTGGKGKKLDSGTVGIRDVLDLEYLIYECAIEVKPLIANINTGGTYSLSATNRGATAIWPIIPEASRYVFSVYVENKTLWVELEMQHRTLQGGLPPKFVWRKTWGAKTRVGSWSGLKF</sequence>
<gene>
    <name evidence="1" type="ORF">BKP37_00460</name>
</gene>